<dbReference type="InterPro" id="IPR007863">
    <property type="entry name" value="Peptidase_M16_C"/>
</dbReference>
<evidence type="ECO:0000259" key="3">
    <source>
        <dbReference type="Pfam" id="PF05193"/>
    </source>
</evidence>
<organism evidence="4 5">
    <name type="scientific">Streptococcus danieliae</name>
    <dbReference type="NCBI Taxonomy" id="747656"/>
    <lineage>
        <taxon>Bacteria</taxon>
        <taxon>Bacillati</taxon>
        <taxon>Bacillota</taxon>
        <taxon>Bacilli</taxon>
        <taxon>Lactobacillales</taxon>
        <taxon>Streptococcaceae</taxon>
        <taxon>Streptococcus</taxon>
    </lineage>
</organism>
<dbReference type="Pfam" id="PF05193">
    <property type="entry name" value="Peptidase_M16_C"/>
    <property type="match status" value="1"/>
</dbReference>
<dbReference type="GO" id="GO:0046872">
    <property type="term" value="F:metal ion binding"/>
    <property type="evidence" value="ECO:0007669"/>
    <property type="project" value="InterPro"/>
</dbReference>
<dbReference type="SUPFAM" id="SSF63411">
    <property type="entry name" value="LuxS/MPP-like metallohydrolase"/>
    <property type="match status" value="2"/>
</dbReference>
<feature type="domain" description="Peptidase M16 N-terminal" evidence="2">
    <location>
        <begin position="42"/>
        <end position="169"/>
    </location>
</feature>
<evidence type="ECO:0000259" key="2">
    <source>
        <dbReference type="Pfam" id="PF00675"/>
    </source>
</evidence>
<dbReference type="Proteomes" id="UP000461595">
    <property type="component" value="Unassembled WGS sequence"/>
</dbReference>
<proteinExistence type="predicted"/>
<dbReference type="InterPro" id="IPR050361">
    <property type="entry name" value="MPP/UQCRC_Complex"/>
</dbReference>
<feature type="region of interest" description="Disordered" evidence="1">
    <location>
        <begin position="220"/>
        <end position="240"/>
    </location>
</feature>
<evidence type="ECO:0000313" key="5">
    <source>
        <dbReference type="Proteomes" id="UP000461595"/>
    </source>
</evidence>
<evidence type="ECO:0000313" key="4">
    <source>
        <dbReference type="EMBL" id="MVX58163.1"/>
    </source>
</evidence>
<dbReference type="PANTHER" id="PTHR11851">
    <property type="entry name" value="METALLOPROTEASE"/>
    <property type="match status" value="1"/>
</dbReference>
<dbReference type="NCBIfam" id="NF047421">
    <property type="entry name" value="YfmH_fam"/>
    <property type="match status" value="1"/>
</dbReference>
<sequence>MRKIEEKHFSSIDETLFTYRFSNGFLLRMLPKKGFKEQAGLLTVNLGSLDWKGSEPAGLAHFLEHKIFEAESGEDFLLKFTESATDSNAFTTFGYTGYTFSSSKAITENAHLLLEMISSFTTSVESIDKEKEIIQQELEMYKADPDQVLFTEALARMYPDTPLAMEIVGSRESIAQIDLRDLQRIYQDYYHPQNMQLFLIGDFNPQELVDSLTEGVSGLPTTVSSIPKRSPLPRHPVESGKSMRMDVSKAKLAIGLRGNKGLGQEDLFLYKVKLQLFFSLLLGWTSQRYQELLDAGKIDYSFQFEIDVQELYHHVFFFLDTDEPVSFSHQLRTIVKRFEQSRDLSEEHLDLLKNEMYGDFIRQLDHYDFIFNNYLPGVEGLNLFDLPAILPNIHLVDVLEVGREFIESCDMMDFTILPNYT</sequence>
<dbReference type="PANTHER" id="PTHR11851:SF134">
    <property type="entry name" value="ZINC-DEPENDENT PROTEASE"/>
    <property type="match status" value="1"/>
</dbReference>
<dbReference type="InterPro" id="IPR011765">
    <property type="entry name" value="Pept_M16_N"/>
</dbReference>
<dbReference type="EMBL" id="WSRS01000002">
    <property type="protein sequence ID" value="MVX58163.1"/>
    <property type="molecule type" value="Genomic_DNA"/>
</dbReference>
<evidence type="ECO:0000256" key="1">
    <source>
        <dbReference type="SAM" id="MobiDB-lite"/>
    </source>
</evidence>
<feature type="domain" description="Peptidase M16 C-terminal" evidence="3">
    <location>
        <begin position="177"/>
        <end position="355"/>
    </location>
</feature>
<dbReference type="Pfam" id="PF00675">
    <property type="entry name" value="Peptidase_M16"/>
    <property type="match status" value="1"/>
</dbReference>
<dbReference type="Gene3D" id="3.30.830.10">
    <property type="entry name" value="Metalloenzyme, LuxS/M16 peptidase-like"/>
    <property type="match status" value="2"/>
</dbReference>
<reference evidence="4 5" key="1">
    <citation type="submission" date="2019-12" db="EMBL/GenBank/DDBJ databases">
        <title>Microbes associate with the intestines of laboratory mice.</title>
        <authorList>
            <person name="Navarre W."/>
            <person name="Wong E."/>
        </authorList>
    </citation>
    <scope>NUCLEOTIDE SEQUENCE [LARGE SCALE GENOMIC DNA]</scope>
    <source>
        <strain evidence="4 5">NM51_B2-22</strain>
    </source>
</reference>
<dbReference type="OrthoDB" id="9811314at2"/>
<dbReference type="AlphaFoldDB" id="A0A7X3KC24"/>
<comment type="caution">
    <text evidence="4">The sequence shown here is derived from an EMBL/GenBank/DDBJ whole genome shotgun (WGS) entry which is preliminary data.</text>
</comment>
<dbReference type="RefSeq" id="WP_160331996.1">
    <property type="nucleotide sequence ID" value="NZ_WSRS01000002.1"/>
</dbReference>
<accession>A0A7X3KC24</accession>
<protein>
    <submittedName>
        <fullName evidence="4">Insulinase family protein</fullName>
    </submittedName>
</protein>
<gene>
    <name evidence="4" type="ORF">E5983_00545</name>
</gene>
<dbReference type="InterPro" id="IPR011249">
    <property type="entry name" value="Metalloenz_LuxS/M16"/>
</dbReference>
<name>A0A7X3KC24_9STRE</name>